<protein>
    <submittedName>
        <fullName evidence="1">ADP-ribosyl-[dinitrogen reductase] glycohydrolase</fullName>
        <ecNumber evidence="1">3.2.2.24</ecNumber>
    </submittedName>
</protein>
<dbReference type="PANTHER" id="PTHR16222">
    <property type="entry name" value="ADP-RIBOSYLGLYCOHYDROLASE"/>
    <property type="match status" value="1"/>
</dbReference>
<dbReference type="PANTHER" id="PTHR16222:SF12">
    <property type="entry name" value="ADP-RIBOSYLGLYCOHYDROLASE-RELATED"/>
    <property type="match status" value="1"/>
</dbReference>
<dbReference type="InterPro" id="IPR013479">
    <property type="entry name" value="ADP-ribosyl_diN_reduct_hydro"/>
</dbReference>
<dbReference type="EMBL" id="OW150024">
    <property type="protein sequence ID" value="CAH2029866.1"/>
    <property type="molecule type" value="Genomic_DNA"/>
</dbReference>
<name>A0ABM9D583_9BACT</name>
<dbReference type="Proteomes" id="UP001295463">
    <property type="component" value="Chromosome"/>
</dbReference>
<gene>
    <name evidence="1" type="primary">draG</name>
    <name evidence="1" type="ORF">GEAMG1_0044</name>
</gene>
<dbReference type="InterPro" id="IPR005502">
    <property type="entry name" value="Ribosyl_crysJ1"/>
</dbReference>
<dbReference type="InterPro" id="IPR050792">
    <property type="entry name" value="ADP-ribosylglycohydrolase"/>
</dbReference>
<dbReference type="Gene3D" id="1.10.4080.10">
    <property type="entry name" value="ADP-ribosylation/Crystallin J1"/>
    <property type="match status" value="1"/>
</dbReference>
<dbReference type="NCBIfam" id="TIGR02662">
    <property type="entry name" value="dinitro_DRAG"/>
    <property type="match status" value="1"/>
</dbReference>
<keyword evidence="1" id="KW-0326">Glycosidase</keyword>
<dbReference type="Pfam" id="PF03747">
    <property type="entry name" value="ADP_ribosyl_GH"/>
    <property type="match status" value="1"/>
</dbReference>
<dbReference type="EC" id="3.2.2.24" evidence="1"/>
<evidence type="ECO:0000313" key="2">
    <source>
        <dbReference type="Proteomes" id="UP001295463"/>
    </source>
</evidence>
<accession>A0ABM9D583</accession>
<dbReference type="RefSeq" id="WP_374215749.1">
    <property type="nucleotide sequence ID" value="NZ_OW150024.1"/>
</dbReference>
<dbReference type="SUPFAM" id="SSF101478">
    <property type="entry name" value="ADP-ribosylglycohydrolase"/>
    <property type="match status" value="1"/>
</dbReference>
<keyword evidence="1" id="KW-0378">Hydrolase</keyword>
<reference evidence="1 2" key="1">
    <citation type="submission" date="2022-03" db="EMBL/GenBank/DDBJ databases">
        <authorList>
            <person name="Koch H."/>
        </authorList>
    </citation>
    <scope>NUCLEOTIDE SEQUENCE [LARGE SCALE GENOMIC DNA]</scope>
    <source>
        <strain evidence="1 2">G1</strain>
    </source>
</reference>
<keyword evidence="2" id="KW-1185">Reference proteome</keyword>
<evidence type="ECO:0000313" key="1">
    <source>
        <dbReference type="EMBL" id="CAH2029866.1"/>
    </source>
</evidence>
<dbReference type="InterPro" id="IPR036705">
    <property type="entry name" value="Ribosyl_crysJ1_sf"/>
</dbReference>
<organism evidence="1 2">
    <name type="scientific">Trichlorobacter ammonificans</name>
    <dbReference type="NCBI Taxonomy" id="2916410"/>
    <lineage>
        <taxon>Bacteria</taxon>
        <taxon>Pseudomonadati</taxon>
        <taxon>Thermodesulfobacteriota</taxon>
        <taxon>Desulfuromonadia</taxon>
        <taxon>Geobacterales</taxon>
        <taxon>Geobacteraceae</taxon>
        <taxon>Trichlorobacter</taxon>
    </lineage>
</organism>
<proteinExistence type="predicted"/>
<sequence>MILQLDMRELTDRARAAFVGMAIGDALGATVEFMTAAEIAAQHGVFKEISGGGWLRLQPGQVTDDTEMALCIARAVNKAQGWSREAIAQEFAVWLKSRPVDCGDTCRKGIRSFMLHGTLEVPYNTWDGGNGAVMRMLPAALLSLPDTELMKKYALEQARITHHQHLSDAACICLGSLLHLILRGFSKARLRREVDGLVARFPSFAFEPYRGLAGAYVADTMQTVFHHFFRGRSFEECLVGTVNQGGDADTTGAITGMLAGAYYGMEAIPRRWLKKMDKKLLTELEQHAERLVLASPAGRAGAGNVQV</sequence>
<dbReference type="GO" id="GO:0047407">
    <property type="term" value="F:ADP-ribosyl-[dinitrogen reductase] hydrolase activity"/>
    <property type="evidence" value="ECO:0007669"/>
    <property type="project" value="UniProtKB-EC"/>
</dbReference>